<feature type="domain" description="NIF system FeS cluster assembly NifU C-terminal" evidence="4">
    <location>
        <begin position="157"/>
        <end position="210"/>
    </location>
</feature>
<proteinExistence type="inferred from homology"/>
<evidence type="ECO:0000256" key="3">
    <source>
        <dbReference type="SAM" id="MobiDB-lite"/>
    </source>
</evidence>
<dbReference type="InterPro" id="IPR036498">
    <property type="entry name" value="Nfu/NifU_N_sf"/>
</dbReference>
<evidence type="ECO:0000313" key="6">
    <source>
        <dbReference type="EMBL" id="SCQ75021.1"/>
    </source>
</evidence>
<accession>A0A2C8BIY7</accession>
<dbReference type="InterPro" id="IPR001075">
    <property type="entry name" value="NIF_FeS_clus_asmbl_NifU_C"/>
</dbReference>
<dbReference type="GO" id="GO:0016226">
    <property type="term" value="P:iron-sulfur cluster assembly"/>
    <property type="evidence" value="ECO:0007669"/>
    <property type="project" value="InterPro"/>
</dbReference>
<name>A0A2C8BIY7_9ACTN</name>
<dbReference type="SUPFAM" id="SSF117916">
    <property type="entry name" value="Fe-S cluster assembly (FSCA) domain-like"/>
    <property type="match status" value="1"/>
</dbReference>
<dbReference type="PANTHER" id="PTHR11178">
    <property type="entry name" value="IRON-SULFUR CLUSTER SCAFFOLD PROTEIN NFU-RELATED"/>
    <property type="match status" value="1"/>
</dbReference>
<dbReference type="PANTHER" id="PTHR11178:SF1">
    <property type="entry name" value="NFU1 IRON-SULFUR CLUSTER SCAFFOLD HOMOLOG, MITOCHONDRIAL"/>
    <property type="match status" value="1"/>
</dbReference>
<dbReference type="GO" id="GO:0005506">
    <property type="term" value="F:iron ion binding"/>
    <property type="evidence" value="ECO:0007669"/>
    <property type="project" value="InterPro"/>
</dbReference>
<dbReference type="EMBL" id="LT576035">
    <property type="protein sequence ID" value="SBN37928.1"/>
    <property type="molecule type" value="Genomic_DNA"/>
</dbReference>
<sequence length="215" mass="22163">MARAGQSPAPRPDAGSRQAGPAGGRMDCPPLRDPSSATPPGVIALHPEATDDPATLRWVVSHHILPFAGTLASAPGLDDLLADRVSRVVVGPDTLLVTLAPGSDWAELGPVVRRALMRALGHTDAWVGAADARVLSGDDALGVCADELIEGPIGDIARAHGGHIALAGVQDGVVTVKMSGACRGCPAAVITMHQRLEHQLRRRVPGLVDVRSING</sequence>
<gene>
    <name evidence="5" type="ORF">PFR_JS10_285</name>
    <name evidence="6" type="ORF">PFR_JS23_340</name>
</gene>
<evidence type="ECO:0000256" key="2">
    <source>
        <dbReference type="ARBA" id="ARBA00049958"/>
    </source>
</evidence>
<evidence type="ECO:0000256" key="1">
    <source>
        <dbReference type="ARBA" id="ARBA00006420"/>
    </source>
</evidence>
<reference evidence="6 7" key="2">
    <citation type="submission" date="2016-09" db="EMBL/GenBank/DDBJ databases">
        <authorList>
            <person name="Laine KS P."/>
        </authorList>
    </citation>
    <scope>NUCLEOTIDE SEQUENCE [LARGE SCALE GENOMIC DNA]</scope>
    <source>
        <strain evidence="6">PFRJS-23</strain>
    </source>
</reference>
<comment type="similarity">
    <text evidence="1">Belongs to the NifU family.</text>
</comment>
<dbReference type="AlphaFoldDB" id="A0A2C8BIY7"/>
<dbReference type="InterPro" id="IPR034904">
    <property type="entry name" value="FSCA_dom_sf"/>
</dbReference>
<organism evidence="6 7">
    <name type="scientific">Propionibacterium freudenreichii</name>
    <dbReference type="NCBI Taxonomy" id="1744"/>
    <lineage>
        <taxon>Bacteria</taxon>
        <taxon>Bacillati</taxon>
        <taxon>Actinomycetota</taxon>
        <taxon>Actinomycetes</taxon>
        <taxon>Propionibacteriales</taxon>
        <taxon>Propionibacteriaceae</taxon>
        <taxon>Propionibacterium</taxon>
    </lineage>
</organism>
<dbReference type="Proteomes" id="UP000250080">
    <property type="component" value="Chromosome I"/>
</dbReference>
<dbReference type="Pfam" id="PF01106">
    <property type="entry name" value="NifU"/>
    <property type="match status" value="1"/>
</dbReference>
<evidence type="ECO:0000313" key="5">
    <source>
        <dbReference type="EMBL" id="SBN37928.1"/>
    </source>
</evidence>
<comment type="function">
    <text evidence="2">May be involved in the formation or repair of [Fe-S] clusters present in iron-sulfur proteins.</text>
</comment>
<protein>
    <submittedName>
        <fullName evidence="6">NifU domain protein</fullName>
    </submittedName>
</protein>
<dbReference type="SUPFAM" id="SSF110836">
    <property type="entry name" value="Hypothetical protein SAV1430"/>
    <property type="match status" value="1"/>
</dbReference>
<feature type="region of interest" description="Disordered" evidence="3">
    <location>
        <begin position="1"/>
        <end position="41"/>
    </location>
</feature>
<reference evidence="5" key="1">
    <citation type="submission" date="2016-05" db="EMBL/GenBank/DDBJ databases">
        <authorList>
            <person name="Lavstsen T."/>
            <person name="Jespersen J.S."/>
        </authorList>
    </citation>
    <scope>NUCLEOTIDE SEQUENCE</scope>
    <source>
        <strain evidence="5">PFRJS10</strain>
    </source>
</reference>
<dbReference type="EMBL" id="LT618793">
    <property type="protein sequence ID" value="SCQ75021.1"/>
    <property type="molecule type" value="Genomic_DNA"/>
</dbReference>
<evidence type="ECO:0000313" key="7">
    <source>
        <dbReference type="Proteomes" id="UP000250080"/>
    </source>
</evidence>
<evidence type="ECO:0000259" key="4">
    <source>
        <dbReference type="Pfam" id="PF01106"/>
    </source>
</evidence>
<dbReference type="GO" id="GO:0051536">
    <property type="term" value="F:iron-sulfur cluster binding"/>
    <property type="evidence" value="ECO:0007669"/>
    <property type="project" value="InterPro"/>
</dbReference>
<dbReference type="Gene3D" id="3.30.300.130">
    <property type="entry name" value="Fe-S cluster assembly (FSCA)"/>
    <property type="match status" value="1"/>
</dbReference>